<evidence type="ECO:0000313" key="1">
    <source>
        <dbReference type="EMBL" id="KAJ3529863.1"/>
    </source>
</evidence>
<keyword evidence="2" id="KW-1185">Reference proteome</keyword>
<dbReference type="EMBL" id="JANHOG010001916">
    <property type="protein sequence ID" value="KAJ3529863.1"/>
    <property type="molecule type" value="Genomic_DNA"/>
</dbReference>
<sequence>MLPNHPARSFPKSSPAWTPTPSQPYYTPSFHELLHMFSDVLVKENVEVPIEFLKMASRASCDDDDDDDDGEECEEAYSDEDDEGIMFAVFYSLGLTSSLVDETEDQNYKDGEATLNEEDQELDDAAEAGEVDFVLVDADITHADPRVEEGVEHDVQSMTLNNTECESEEWDIDQFDRRIQDASYPAGAMLTHASQYLPILSDASKDLVGSLSMNDMGPVLPQAERTVVSQSAGSQSIADSKVVDNALQLTSYDPTDGASYSYVERLAGSESGSNDGSRRAIDSSETGCLSWEHTTTSMNGVTEPGIGVETYWSPELLSAVQTGSTSFSSPMANQIFPPSAWSFTHAGYRIMDPHVSSNNPTIGINECIPYTVPIGDASGSISESSGAACDIPDPADTFTGSTHHSTSPIVDTTAVDASPDPTDNFEGDVDDSVEAAAPSERLRGLHEPVHVRRGKFYRSKMEQPLGQPSPSLLPPLSLPPLGSILVTSMRERLGVRGSNSCGYVSKTFAIRPDAPSLLSL</sequence>
<organism evidence="1 2">
    <name type="scientific">Phlebia brevispora</name>
    <dbReference type="NCBI Taxonomy" id="194682"/>
    <lineage>
        <taxon>Eukaryota</taxon>
        <taxon>Fungi</taxon>
        <taxon>Dikarya</taxon>
        <taxon>Basidiomycota</taxon>
        <taxon>Agaricomycotina</taxon>
        <taxon>Agaricomycetes</taxon>
        <taxon>Polyporales</taxon>
        <taxon>Meruliaceae</taxon>
        <taxon>Phlebia</taxon>
    </lineage>
</organism>
<gene>
    <name evidence="1" type="ORF">NM688_g7793</name>
</gene>
<comment type="caution">
    <text evidence="1">The sequence shown here is derived from an EMBL/GenBank/DDBJ whole genome shotgun (WGS) entry which is preliminary data.</text>
</comment>
<dbReference type="Proteomes" id="UP001148662">
    <property type="component" value="Unassembled WGS sequence"/>
</dbReference>
<reference evidence="1" key="1">
    <citation type="submission" date="2022-07" db="EMBL/GenBank/DDBJ databases">
        <title>Genome Sequence of Phlebia brevispora.</title>
        <authorList>
            <person name="Buettner E."/>
        </authorList>
    </citation>
    <scope>NUCLEOTIDE SEQUENCE</scope>
    <source>
        <strain evidence="1">MPL23</strain>
    </source>
</reference>
<protein>
    <submittedName>
        <fullName evidence="1">Uncharacterized protein</fullName>
    </submittedName>
</protein>
<proteinExistence type="predicted"/>
<name>A0ACC1S166_9APHY</name>
<accession>A0ACC1S166</accession>
<evidence type="ECO:0000313" key="2">
    <source>
        <dbReference type="Proteomes" id="UP001148662"/>
    </source>
</evidence>